<proteinExistence type="predicted"/>
<dbReference type="AlphaFoldDB" id="A0A3D9CVK5"/>
<gene>
    <name evidence="3" type="ORF">DRF58_11845</name>
</gene>
<keyword evidence="1" id="KW-0732">Signal</keyword>
<sequence length="387" mass="43783">MKLKFIFCISLFFCVFGNLFSQIAITEVYYDTPYNEKLRFGTQANGYVDAIKHHRGEFVEIYNYSDKDINLKNWYLGDKVGMYWFPEKIIKSGQFMVLAYSTLPSNTTEFTDFFSTTTGKQDQIILQNAIMLRNQREELYLGYTLNNSHILNKSSVKWSYQGPQGPMPTNFIHNIWQTPNLFYSINSLQLNSSNDYSNGTPNPLDATYKPPIQSYDALVKNDYQNYYSFLDWSENVKNIVDKICAISIEKVEQIPNGTYNNGGKCFTYDTAGNRTIATDCSATNPGTSTYGYTSDELEAIKNNIFVYPNPATSNSSYVVNISWNGPAINKINNLQVYTSGGGLVYGFIPTNGVNSTTFSLQGQLPGVFVTNFTLNTGQVISKNILKW</sequence>
<dbReference type="Gene3D" id="2.60.40.1260">
    <property type="entry name" value="Lamin Tail domain"/>
    <property type="match status" value="1"/>
</dbReference>
<accession>A0A3D9CVK5</accession>
<dbReference type="InterPro" id="IPR036415">
    <property type="entry name" value="Lamin_tail_dom_sf"/>
</dbReference>
<reference evidence="3 4" key="1">
    <citation type="journal article" date="2006" name="Int. J. Syst. Evol. Microbiol.">
        <title>Chryseobacterium hispanicum sp. nov., isolated from the drinking water distribution system of Sevilla, Spain.</title>
        <authorList>
            <person name="Gallego V."/>
            <person name="Garcia M.T."/>
            <person name="Ventosa A."/>
        </authorList>
    </citation>
    <scope>NUCLEOTIDE SEQUENCE [LARGE SCALE GENOMIC DNA]</scope>
    <source>
        <strain evidence="3 4">KCTC 22104</strain>
    </source>
</reference>
<organism evidence="3 4">
    <name type="scientific">Epilithonimonas hispanica</name>
    <dbReference type="NCBI Taxonomy" id="358687"/>
    <lineage>
        <taxon>Bacteria</taxon>
        <taxon>Pseudomonadati</taxon>
        <taxon>Bacteroidota</taxon>
        <taxon>Flavobacteriia</taxon>
        <taxon>Flavobacteriales</taxon>
        <taxon>Weeksellaceae</taxon>
        <taxon>Chryseobacterium group</taxon>
        <taxon>Epilithonimonas</taxon>
    </lineage>
</organism>
<dbReference type="SUPFAM" id="SSF74853">
    <property type="entry name" value="Lamin A/C globular tail domain"/>
    <property type="match status" value="1"/>
</dbReference>
<evidence type="ECO:0000313" key="3">
    <source>
        <dbReference type="EMBL" id="REC69774.1"/>
    </source>
</evidence>
<dbReference type="RefSeq" id="WP_116035691.1">
    <property type="nucleotide sequence ID" value="NZ_JBHLVV010000027.1"/>
</dbReference>
<feature type="signal peptide" evidence="1">
    <location>
        <begin position="1"/>
        <end position="26"/>
    </location>
</feature>
<dbReference type="Pfam" id="PF00932">
    <property type="entry name" value="LTD"/>
    <property type="match status" value="1"/>
</dbReference>
<dbReference type="PROSITE" id="PS51841">
    <property type="entry name" value="LTD"/>
    <property type="match status" value="1"/>
</dbReference>
<feature type="chain" id="PRO_5017795839" description="LTD domain-containing protein" evidence="1">
    <location>
        <begin position="27"/>
        <end position="387"/>
    </location>
</feature>
<name>A0A3D9CVK5_9FLAO</name>
<evidence type="ECO:0000256" key="1">
    <source>
        <dbReference type="SAM" id="SignalP"/>
    </source>
</evidence>
<keyword evidence="4" id="KW-1185">Reference proteome</keyword>
<protein>
    <recommendedName>
        <fullName evidence="2">LTD domain-containing protein</fullName>
    </recommendedName>
</protein>
<evidence type="ECO:0000313" key="4">
    <source>
        <dbReference type="Proteomes" id="UP000256326"/>
    </source>
</evidence>
<feature type="domain" description="LTD" evidence="2">
    <location>
        <begin position="18"/>
        <end position="187"/>
    </location>
</feature>
<dbReference type="InterPro" id="IPR001322">
    <property type="entry name" value="Lamin_tail_dom"/>
</dbReference>
<dbReference type="Proteomes" id="UP000256326">
    <property type="component" value="Unassembled WGS sequence"/>
</dbReference>
<dbReference type="EMBL" id="QNUG01000025">
    <property type="protein sequence ID" value="REC69774.1"/>
    <property type="molecule type" value="Genomic_DNA"/>
</dbReference>
<dbReference type="OrthoDB" id="2972467at2"/>
<comment type="caution">
    <text evidence="3">The sequence shown here is derived from an EMBL/GenBank/DDBJ whole genome shotgun (WGS) entry which is preliminary data.</text>
</comment>
<evidence type="ECO:0000259" key="2">
    <source>
        <dbReference type="PROSITE" id="PS51841"/>
    </source>
</evidence>